<proteinExistence type="inferred from homology"/>
<dbReference type="SUPFAM" id="SSF56349">
    <property type="entry name" value="DNA breaking-rejoining enzymes"/>
    <property type="match status" value="1"/>
</dbReference>
<dbReference type="Proteomes" id="UP001501057">
    <property type="component" value="Unassembled WGS sequence"/>
</dbReference>
<dbReference type="InterPro" id="IPR010998">
    <property type="entry name" value="Integrase_recombinase_N"/>
</dbReference>
<reference evidence="7 8" key="1">
    <citation type="journal article" date="2019" name="Int. J. Syst. Evol. Microbiol.">
        <title>The Global Catalogue of Microorganisms (GCM) 10K type strain sequencing project: providing services to taxonomists for standard genome sequencing and annotation.</title>
        <authorList>
            <consortium name="The Broad Institute Genomics Platform"/>
            <consortium name="The Broad Institute Genome Sequencing Center for Infectious Disease"/>
            <person name="Wu L."/>
            <person name="Ma J."/>
        </authorList>
    </citation>
    <scope>NUCLEOTIDE SEQUENCE [LARGE SCALE GENOMIC DNA]</scope>
    <source>
        <strain evidence="7 8">JCM 13518</strain>
    </source>
</reference>
<evidence type="ECO:0000256" key="2">
    <source>
        <dbReference type="ARBA" id="ARBA00023125"/>
    </source>
</evidence>
<feature type="domain" description="Core-binding (CB)" evidence="6">
    <location>
        <begin position="62"/>
        <end position="143"/>
    </location>
</feature>
<accession>A0ABN2KDZ2</accession>
<dbReference type="InterPro" id="IPR050090">
    <property type="entry name" value="Tyrosine_recombinase_XerCD"/>
</dbReference>
<dbReference type="InterPro" id="IPR028259">
    <property type="entry name" value="AP2-like_int_N"/>
</dbReference>
<comment type="similarity">
    <text evidence="1">Belongs to the 'phage' integrase family.</text>
</comment>
<organism evidence="7 8">
    <name type="scientific">Aeromicrobium alkaliterrae</name>
    <dbReference type="NCBI Taxonomy" id="302168"/>
    <lineage>
        <taxon>Bacteria</taxon>
        <taxon>Bacillati</taxon>
        <taxon>Actinomycetota</taxon>
        <taxon>Actinomycetes</taxon>
        <taxon>Propionibacteriales</taxon>
        <taxon>Nocardioidaceae</taxon>
        <taxon>Aeromicrobium</taxon>
    </lineage>
</organism>
<dbReference type="InterPro" id="IPR013762">
    <property type="entry name" value="Integrase-like_cat_sf"/>
</dbReference>
<dbReference type="Gene3D" id="1.10.443.10">
    <property type="entry name" value="Intergrase catalytic core"/>
    <property type="match status" value="1"/>
</dbReference>
<evidence type="ECO:0000256" key="3">
    <source>
        <dbReference type="ARBA" id="ARBA00023172"/>
    </source>
</evidence>
<dbReference type="InterPro" id="IPR011010">
    <property type="entry name" value="DNA_brk_join_enz"/>
</dbReference>
<evidence type="ECO:0000259" key="6">
    <source>
        <dbReference type="PROSITE" id="PS51900"/>
    </source>
</evidence>
<dbReference type="InterPro" id="IPR002104">
    <property type="entry name" value="Integrase_catalytic"/>
</dbReference>
<protein>
    <submittedName>
        <fullName evidence="7">Site-specific integrase</fullName>
    </submittedName>
</protein>
<feature type="domain" description="Tyr recombinase" evidence="5">
    <location>
        <begin position="164"/>
        <end position="351"/>
    </location>
</feature>
<dbReference type="RefSeq" id="WP_344204332.1">
    <property type="nucleotide sequence ID" value="NZ_BAAAME010000013.1"/>
</dbReference>
<dbReference type="Pfam" id="PF14657">
    <property type="entry name" value="Arm-DNA-bind_4"/>
    <property type="match status" value="1"/>
</dbReference>
<keyword evidence="3" id="KW-0233">DNA recombination</keyword>
<comment type="caution">
    <text evidence="7">The sequence shown here is derived from an EMBL/GenBank/DDBJ whole genome shotgun (WGS) entry which is preliminary data.</text>
</comment>
<dbReference type="InterPro" id="IPR044068">
    <property type="entry name" value="CB"/>
</dbReference>
<dbReference type="PANTHER" id="PTHR30349:SF64">
    <property type="entry name" value="PROPHAGE INTEGRASE INTD-RELATED"/>
    <property type="match status" value="1"/>
</dbReference>
<evidence type="ECO:0000259" key="5">
    <source>
        <dbReference type="PROSITE" id="PS51898"/>
    </source>
</evidence>
<keyword evidence="2 4" id="KW-0238">DNA-binding</keyword>
<dbReference type="PROSITE" id="PS51900">
    <property type="entry name" value="CB"/>
    <property type="match status" value="1"/>
</dbReference>
<dbReference type="CDD" id="cd01189">
    <property type="entry name" value="INT_ICEBs1_C_like"/>
    <property type="match status" value="1"/>
</dbReference>
<evidence type="ECO:0000313" key="8">
    <source>
        <dbReference type="Proteomes" id="UP001501057"/>
    </source>
</evidence>
<evidence type="ECO:0000256" key="1">
    <source>
        <dbReference type="ARBA" id="ARBA00008857"/>
    </source>
</evidence>
<keyword evidence="8" id="KW-1185">Reference proteome</keyword>
<evidence type="ECO:0000313" key="7">
    <source>
        <dbReference type="EMBL" id="GAA1753946.1"/>
    </source>
</evidence>
<dbReference type="EMBL" id="BAAAME010000013">
    <property type="protein sequence ID" value="GAA1753946.1"/>
    <property type="molecule type" value="Genomic_DNA"/>
</dbReference>
<evidence type="ECO:0000256" key="4">
    <source>
        <dbReference type="PROSITE-ProRule" id="PRU01248"/>
    </source>
</evidence>
<gene>
    <name evidence="7" type="ORF">GCM10009710_36770</name>
</gene>
<sequence>MATIKAYETGQGKRYRVRYRTPDNRQTDRRGFRTKREAEEFAATIEVSKLRGEYVDASRSKVTVAELGEPWLDRKSTLKPSTWRTLASAWRVHVEPRWGLTPVSRIEFTAVQSWITGLHKRGLSATTIKRVLGVLSGILDDAVRDRRILSNPCRGVSTPRKVSKERVYLTHEQLHRFANECGRHKTFVLVLGYCGLRWGEAIGLRVKDVDLQRRRLNINQNAVEIGSRVEVGTPKTHERRSVPFPAMLDTSIRELCDDRLPNSYIFSGADGGLMRRTRSDMGSGGWFAGAVKRAKIARITPHDLRHTAASLAISAGANVKSVQRMLGHKSAAMTLDIYSGLFDDDLDAVASALDSAGSKFMSG</sequence>
<dbReference type="PANTHER" id="PTHR30349">
    <property type="entry name" value="PHAGE INTEGRASE-RELATED"/>
    <property type="match status" value="1"/>
</dbReference>
<dbReference type="PROSITE" id="PS51898">
    <property type="entry name" value="TYR_RECOMBINASE"/>
    <property type="match status" value="1"/>
</dbReference>
<dbReference type="Pfam" id="PF00589">
    <property type="entry name" value="Phage_integrase"/>
    <property type="match status" value="1"/>
</dbReference>
<name>A0ABN2KDZ2_9ACTN</name>
<dbReference type="Gene3D" id="1.10.150.130">
    <property type="match status" value="1"/>
</dbReference>